<dbReference type="Proteomes" id="UP000184510">
    <property type="component" value="Unassembled WGS sequence"/>
</dbReference>
<organism evidence="1 2">
    <name type="scientific">Rubritalea squalenifaciens DSM 18772</name>
    <dbReference type="NCBI Taxonomy" id="1123071"/>
    <lineage>
        <taxon>Bacteria</taxon>
        <taxon>Pseudomonadati</taxon>
        <taxon>Verrucomicrobiota</taxon>
        <taxon>Verrucomicrobiia</taxon>
        <taxon>Verrucomicrobiales</taxon>
        <taxon>Rubritaleaceae</taxon>
        <taxon>Rubritalea</taxon>
    </lineage>
</organism>
<evidence type="ECO:0000313" key="2">
    <source>
        <dbReference type="Proteomes" id="UP000184510"/>
    </source>
</evidence>
<name>A0A1M6PUU2_9BACT</name>
<keyword evidence="2" id="KW-1185">Reference proteome</keyword>
<dbReference type="InParanoid" id="A0A1M6PUU2"/>
<accession>A0A1M6PUU2</accession>
<sequence>MIQSRGIIVPTSWHLRASDKMKLDELEEIVACLPKERTLFNYAKDWYAVQLLKYSLEQPQAVHWIKQSNFGKLLNKPQLRSWLGSLGSTTLSREQLAMLYPEKAEAFRLTLDRFDWVQTSRKGKESWNLVLQLNLNNADACYLEKYLPERDVDPFELRYHPIHEGRNRTLAWARIDLDLAKGEALIEEIQNDRIRETLWWLNYIREGKRKFIRCGQKKLPAQFIEQYWERHMKAHSKMWDEAMLSAAIFFIREELGIRDIFYHTPESGSRYKGDGASGAPRSIYSKLPERFCFKKTDEVPSFLMKRRKTRPKKNTEDACQFHLLQL</sequence>
<dbReference type="AlphaFoldDB" id="A0A1M6PUU2"/>
<dbReference type="EMBL" id="FQYR01000005">
    <property type="protein sequence ID" value="SHK11620.1"/>
    <property type="molecule type" value="Genomic_DNA"/>
</dbReference>
<reference evidence="1 2" key="1">
    <citation type="submission" date="2016-11" db="EMBL/GenBank/DDBJ databases">
        <authorList>
            <person name="Jaros S."/>
            <person name="Januszkiewicz K."/>
            <person name="Wedrychowicz H."/>
        </authorList>
    </citation>
    <scope>NUCLEOTIDE SEQUENCE [LARGE SCALE GENOMIC DNA]</scope>
    <source>
        <strain evidence="1 2">DSM 18772</strain>
    </source>
</reference>
<protein>
    <submittedName>
        <fullName evidence="1">Uncharacterized protein</fullName>
    </submittedName>
</protein>
<evidence type="ECO:0000313" key="1">
    <source>
        <dbReference type="EMBL" id="SHK11620.1"/>
    </source>
</evidence>
<gene>
    <name evidence="1" type="ORF">SAMN02745181_3304</name>
</gene>
<proteinExistence type="predicted"/>